<accession>A0A8J2SK93</accession>
<comment type="caution">
    <text evidence="2">The sequence shown here is derived from an EMBL/GenBank/DDBJ whole genome shotgun (WGS) entry which is preliminary data.</text>
</comment>
<dbReference type="Gene3D" id="2.30.29.30">
    <property type="entry name" value="Pleckstrin-homology domain (PH domain)/Phosphotyrosine-binding domain (PTB)"/>
    <property type="match status" value="1"/>
</dbReference>
<dbReference type="AlphaFoldDB" id="A0A8J2SK93"/>
<dbReference type="InterPro" id="IPR011993">
    <property type="entry name" value="PH-like_dom_sf"/>
</dbReference>
<dbReference type="Proteomes" id="UP000789595">
    <property type="component" value="Unassembled WGS sequence"/>
</dbReference>
<feature type="region of interest" description="Disordered" evidence="1">
    <location>
        <begin position="14"/>
        <end position="40"/>
    </location>
</feature>
<sequence length="635" mass="71768">MRDDPHLLALRETIRGPPVQPSKQSIEDDKRPNGRSNHRYGATFDEMCRTFGEDGVAARNARHNKARGRWIGAGLAARLNHSSGIEASGLVRQGALSIFGRGAVQQPLKLPEIPVPDLISPRLGKKTNQFCEICVMAAVDEHGRPTERIRKCYYCPVVCHDRCCQAKGYDWVDPKGGARLCCHVCSGHLEEMMRQRERLLIKAQEDYRCALANDILARCARSWLSHRQFRAYKRGVIKVQALCRMALCRCRFWHERVATLRNIQLILYDVTVKGPPLPQNTGLFAVCSVLDDQRNVLFAYDIPESQLRLRDDDRHKKPAKKGHQFGVQSEKEIRAEIAEARLELARAHARLKDPHHRSVAHFDKLENTVPGCSFDFTLVYTLYLKVRKGSHQMEVSQLLGQGSYKLTPADLARCCDRSSRDAITVIPFNHRLHFPLKNQSVQEMKLTARECYRNYVGGEVRVAIRGLNQFANFCGFLEGPHIDILSAPCGGKETGGRTQVYWCTLAHGILGFYYHKGDAHARVSLNATKCRVAHRLHKGYHALSVELPDGRLWFLNPSNPNDAERWLWALEYWRLRSVHGRATALSKVVAPRRRRRRRLASDNSSVASSESCSTMSTVVRAVATVSALSSTRTGK</sequence>
<protein>
    <recommendedName>
        <fullName evidence="4">PH domain-containing protein</fullName>
    </recommendedName>
</protein>
<name>A0A8J2SK93_9STRA</name>
<dbReference type="CDD" id="cd00821">
    <property type="entry name" value="PH"/>
    <property type="match status" value="1"/>
</dbReference>
<organism evidence="2 3">
    <name type="scientific">Pelagomonas calceolata</name>
    <dbReference type="NCBI Taxonomy" id="35677"/>
    <lineage>
        <taxon>Eukaryota</taxon>
        <taxon>Sar</taxon>
        <taxon>Stramenopiles</taxon>
        <taxon>Ochrophyta</taxon>
        <taxon>Pelagophyceae</taxon>
        <taxon>Pelagomonadales</taxon>
        <taxon>Pelagomonadaceae</taxon>
        <taxon>Pelagomonas</taxon>
    </lineage>
</organism>
<evidence type="ECO:0000256" key="1">
    <source>
        <dbReference type="SAM" id="MobiDB-lite"/>
    </source>
</evidence>
<gene>
    <name evidence="2" type="ORF">PECAL_2P22920</name>
</gene>
<dbReference type="EMBL" id="CAKKNE010000002">
    <property type="protein sequence ID" value="CAH0369181.1"/>
    <property type="molecule type" value="Genomic_DNA"/>
</dbReference>
<evidence type="ECO:0008006" key="4">
    <source>
        <dbReference type="Google" id="ProtNLM"/>
    </source>
</evidence>
<proteinExistence type="predicted"/>
<dbReference type="SUPFAM" id="SSF50729">
    <property type="entry name" value="PH domain-like"/>
    <property type="match status" value="1"/>
</dbReference>
<keyword evidence="3" id="KW-1185">Reference proteome</keyword>
<dbReference type="OrthoDB" id="10616507at2759"/>
<reference evidence="2" key="1">
    <citation type="submission" date="2021-11" db="EMBL/GenBank/DDBJ databases">
        <authorList>
            <consortium name="Genoscope - CEA"/>
            <person name="William W."/>
        </authorList>
    </citation>
    <scope>NUCLEOTIDE SEQUENCE</scope>
</reference>
<evidence type="ECO:0000313" key="3">
    <source>
        <dbReference type="Proteomes" id="UP000789595"/>
    </source>
</evidence>
<evidence type="ECO:0000313" key="2">
    <source>
        <dbReference type="EMBL" id="CAH0369181.1"/>
    </source>
</evidence>